<dbReference type="EMBL" id="ACPB03000842">
    <property type="status" value="NOT_ANNOTATED_CDS"/>
    <property type="molecule type" value="Genomic_DNA"/>
</dbReference>
<feature type="compositionally biased region" description="Basic and acidic residues" evidence="5">
    <location>
        <begin position="339"/>
        <end position="357"/>
    </location>
</feature>
<evidence type="ECO:0000313" key="9">
    <source>
        <dbReference type="Proteomes" id="UP000015103"/>
    </source>
</evidence>
<feature type="region of interest" description="Disordered" evidence="5">
    <location>
        <begin position="1"/>
        <end position="64"/>
    </location>
</feature>
<feature type="compositionally biased region" description="Basic and acidic residues" evidence="5">
    <location>
        <begin position="16"/>
        <end position="35"/>
    </location>
</feature>
<feature type="transmembrane region" description="Helical" evidence="6">
    <location>
        <begin position="540"/>
        <end position="558"/>
    </location>
</feature>
<evidence type="ECO:0000256" key="6">
    <source>
        <dbReference type="SAM" id="Phobius"/>
    </source>
</evidence>
<name>A0ABL0EEP3_RHOPR</name>
<feature type="transmembrane region" description="Helical" evidence="6">
    <location>
        <begin position="377"/>
        <end position="398"/>
    </location>
</feature>
<evidence type="ECO:0000256" key="1">
    <source>
        <dbReference type="ARBA" id="ARBA00004141"/>
    </source>
</evidence>
<dbReference type="InterPro" id="IPR005828">
    <property type="entry name" value="MFS_sugar_transport-like"/>
</dbReference>
<dbReference type="EnsemblMetazoa" id="RPRC013860.R34">
    <property type="protein sequence ID" value="RPRC013860.P34"/>
    <property type="gene ID" value="RPRC013860"/>
</dbReference>
<feature type="transmembrane region" description="Helical" evidence="6">
    <location>
        <begin position="418"/>
        <end position="440"/>
    </location>
</feature>
<evidence type="ECO:0000256" key="4">
    <source>
        <dbReference type="ARBA" id="ARBA00023136"/>
    </source>
</evidence>
<dbReference type="SUPFAM" id="SSF103473">
    <property type="entry name" value="MFS general substrate transporter"/>
    <property type="match status" value="1"/>
</dbReference>
<evidence type="ECO:0000256" key="5">
    <source>
        <dbReference type="SAM" id="MobiDB-lite"/>
    </source>
</evidence>
<feature type="transmembrane region" description="Helical" evidence="6">
    <location>
        <begin position="192"/>
        <end position="214"/>
    </location>
</feature>
<keyword evidence="2 6" id="KW-0812">Transmembrane</keyword>
<feature type="transmembrane region" description="Helical" evidence="6">
    <location>
        <begin position="103"/>
        <end position="123"/>
    </location>
</feature>
<feature type="transmembrane region" description="Helical" evidence="6">
    <location>
        <begin position="138"/>
        <end position="160"/>
    </location>
</feature>
<protein>
    <recommendedName>
        <fullName evidence="7">Major facilitator superfamily (MFS) profile domain-containing protein</fullName>
    </recommendedName>
</protein>
<keyword evidence="9" id="KW-1185">Reference proteome</keyword>
<dbReference type="EMBL" id="ACPB03000844">
    <property type="status" value="NOT_ANNOTATED_CDS"/>
    <property type="molecule type" value="Genomic_DNA"/>
</dbReference>
<sequence length="595" mass="66085">MKEDDQPNQDDSSNQEEQKKNDFQPKQDESSDHQGHNLSTSNGENPESTTESRESTPGTIALGDLKEKAQNGDAAKHDEVLAEPASAWRRALPQVLASTIKNLLLLDLGMTLGYATIVIPALLEGKDEKGLVFTKEQASWFGNIIFACQPIGSIASGMVLEPLGRKYAMMCVNIPHIIGWFIFYTASSTTAIFAAAIILGMGIGFMEAPIITYVGEICEPRLRGTLTSYSSLFASFGLVFIFGLGNLVDWRTAAGISIALPILTIIALSQVPETPMWLLGHYRERDAEKSLMWLRGWVTAAAVSKELAELKAYAEEARRKQKKDVAAYDNPACEDVENPKEIVAESREKSSETKDNPEPEFDGVLDRIKDFFRPAMLRPLMLIVGFFFFSNFTGVLATRPYMVMVIEKLKMPINPYRATVVFGSIGFIGTVLCMATIALFRKRPIALTSLLVCSLCAFSLAVTPRGFLNGWLSFLFYSLLTFFTLFGAVGLVWTLVSEVFPFRGRSQASGLVAAVSYIFNFISTKTFISLEQWLGLESLFGVYGTISLFGCAFLYWRLPETEGISLRDIERTYMKKKLKTKSEKAEEPQIVLESR</sequence>
<dbReference type="Proteomes" id="UP000015103">
    <property type="component" value="Unassembled WGS sequence"/>
</dbReference>
<feature type="transmembrane region" description="Helical" evidence="6">
    <location>
        <begin position="447"/>
        <end position="468"/>
    </location>
</feature>
<feature type="region of interest" description="Disordered" evidence="5">
    <location>
        <begin position="339"/>
        <end position="359"/>
    </location>
</feature>
<dbReference type="PROSITE" id="PS00217">
    <property type="entry name" value="SUGAR_TRANSPORT_2"/>
    <property type="match status" value="1"/>
</dbReference>
<organism evidence="8 9">
    <name type="scientific">Rhodnius prolixus</name>
    <name type="common">Triatomid bug</name>
    <dbReference type="NCBI Taxonomy" id="13249"/>
    <lineage>
        <taxon>Eukaryota</taxon>
        <taxon>Metazoa</taxon>
        <taxon>Ecdysozoa</taxon>
        <taxon>Arthropoda</taxon>
        <taxon>Hexapoda</taxon>
        <taxon>Insecta</taxon>
        <taxon>Pterygota</taxon>
        <taxon>Neoptera</taxon>
        <taxon>Paraneoptera</taxon>
        <taxon>Hemiptera</taxon>
        <taxon>Heteroptera</taxon>
        <taxon>Panheteroptera</taxon>
        <taxon>Cimicomorpha</taxon>
        <taxon>Reduviidae</taxon>
        <taxon>Triatominae</taxon>
        <taxon>Rhodnius</taxon>
    </lineage>
</organism>
<dbReference type="PANTHER" id="PTHR48021">
    <property type="match status" value="1"/>
</dbReference>
<evidence type="ECO:0000256" key="2">
    <source>
        <dbReference type="ARBA" id="ARBA00022692"/>
    </source>
</evidence>
<reference evidence="8" key="1">
    <citation type="submission" date="2025-05" db="UniProtKB">
        <authorList>
            <consortium name="EnsemblMetazoa"/>
        </authorList>
    </citation>
    <scope>IDENTIFICATION</scope>
</reference>
<dbReference type="Gene3D" id="1.20.1250.20">
    <property type="entry name" value="MFS general substrate transporter like domains"/>
    <property type="match status" value="1"/>
</dbReference>
<comment type="subcellular location">
    <subcellularLocation>
        <location evidence="1">Membrane</location>
        <topology evidence="1">Multi-pass membrane protein</topology>
    </subcellularLocation>
</comment>
<feature type="domain" description="Major facilitator superfamily (MFS) profile" evidence="7">
    <location>
        <begin position="95"/>
        <end position="562"/>
    </location>
</feature>
<keyword evidence="4 6" id="KW-0472">Membrane</keyword>
<dbReference type="Pfam" id="PF00083">
    <property type="entry name" value="Sugar_tr"/>
    <property type="match status" value="2"/>
</dbReference>
<feature type="transmembrane region" description="Helical" evidence="6">
    <location>
        <begin position="474"/>
        <end position="496"/>
    </location>
</feature>
<evidence type="ECO:0000256" key="3">
    <source>
        <dbReference type="ARBA" id="ARBA00022989"/>
    </source>
</evidence>
<dbReference type="EMBL" id="ACPB03000843">
    <property type="status" value="NOT_ANNOTATED_CDS"/>
    <property type="molecule type" value="Genomic_DNA"/>
</dbReference>
<evidence type="ECO:0000259" key="7">
    <source>
        <dbReference type="PROSITE" id="PS50850"/>
    </source>
</evidence>
<feature type="transmembrane region" description="Helical" evidence="6">
    <location>
        <begin position="508"/>
        <end position="528"/>
    </location>
</feature>
<feature type="compositionally biased region" description="Polar residues" evidence="5">
    <location>
        <begin position="36"/>
        <end position="49"/>
    </location>
</feature>
<evidence type="ECO:0000313" key="8">
    <source>
        <dbReference type="EnsemblMetazoa" id="RPRC013860.P34"/>
    </source>
</evidence>
<dbReference type="InterPro" id="IPR005829">
    <property type="entry name" value="Sugar_transporter_CS"/>
</dbReference>
<keyword evidence="3 6" id="KW-1133">Transmembrane helix</keyword>
<feature type="transmembrane region" description="Helical" evidence="6">
    <location>
        <begin position="167"/>
        <end position="186"/>
    </location>
</feature>
<dbReference type="PROSITE" id="PS50850">
    <property type="entry name" value="MFS"/>
    <property type="match status" value="1"/>
</dbReference>
<dbReference type="InterPro" id="IPR050549">
    <property type="entry name" value="MFS_Trehalose_Transporter"/>
</dbReference>
<accession>A0ABL0EEP3</accession>
<dbReference type="InterPro" id="IPR036259">
    <property type="entry name" value="MFS_trans_sf"/>
</dbReference>
<feature type="transmembrane region" description="Helical" evidence="6">
    <location>
        <begin position="226"/>
        <end position="244"/>
    </location>
</feature>
<dbReference type="InterPro" id="IPR020846">
    <property type="entry name" value="MFS_dom"/>
</dbReference>
<proteinExistence type="predicted"/>
<dbReference type="PANTHER" id="PTHR48021:SF39">
    <property type="entry name" value="MAJOR FACILITATOR SUPERFAMILY (MFS) PROFILE DOMAIN-CONTAINING PROTEIN"/>
    <property type="match status" value="1"/>
</dbReference>